<comment type="caution">
    <text evidence="2">The sequence shown here is derived from an EMBL/GenBank/DDBJ whole genome shotgun (WGS) entry which is preliminary data.</text>
</comment>
<dbReference type="AlphaFoldDB" id="A0A558AHX6"/>
<evidence type="ECO:0000313" key="3">
    <source>
        <dbReference type="Proteomes" id="UP000318578"/>
    </source>
</evidence>
<dbReference type="InterPro" id="IPR050900">
    <property type="entry name" value="Transposase_IS3/IS150/IS904"/>
</dbReference>
<dbReference type="EMBL" id="VJZA01000009">
    <property type="protein sequence ID" value="TVT23874.1"/>
    <property type="molecule type" value="Genomic_DNA"/>
</dbReference>
<reference evidence="2 3" key="1">
    <citation type="submission" date="2019-07" db="EMBL/GenBank/DDBJ databases">
        <title>New species of Amycolatopsis and Streptomyces.</title>
        <authorList>
            <person name="Duangmal K."/>
            <person name="Teo W.F.A."/>
            <person name="Lipun K."/>
        </authorList>
    </citation>
    <scope>NUCLEOTIDE SEQUENCE [LARGE SCALE GENOMIC DNA]</scope>
    <source>
        <strain evidence="2 3">JCM 30562</strain>
    </source>
</reference>
<dbReference type="InterPro" id="IPR012337">
    <property type="entry name" value="RNaseH-like_sf"/>
</dbReference>
<organism evidence="2 3">
    <name type="scientific">Amycolatopsis acidiphila</name>
    <dbReference type="NCBI Taxonomy" id="715473"/>
    <lineage>
        <taxon>Bacteria</taxon>
        <taxon>Bacillati</taxon>
        <taxon>Actinomycetota</taxon>
        <taxon>Actinomycetes</taxon>
        <taxon>Pseudonocardiales</taxon>
        <taxon>Pseudonocardiaceae</taxon>
        <taxon>Amycolatopsis</taxon>
    </lineage>
</organism>
<feature type="compositionally biased region" description="Low complexity" evidence="1">
    <location>
        <begin position="136"/>
        <end position="152"/>
    </location>
</feature>
<gene>
    <name evidence="2" type="ORF">FNH06_08390</name>
</gene>
<accession>A0A558AHX6</accession>
<evidence type="ECO:0000256" key="1">
    <source>
        <dbReference type="SAM" id="MobiDB-lite"/>
    </source>
</evidence>
<dbReference type="PANTHER" id="PTHR46889:SF4">
    <property type="entry name" value="TRANSPOSASE INSO FOR INSERTION SEQUENCE ELEMENT IS911B-RELATED"/>
    <property type="match status" value="1"/>
</dbReference>
<dbReference type="SUPFAM" id="SSF53098">
    <property type="entry name" value="Ribonuclease H-like"/>
    <property type="match status" value="1"/>
</dbReference>
<feature type="region of interest" description="Disordered" evidence="1">
    <location>
        <begin position="119"/>
        <end position="194"/>
    </location>
</feature>
<dbReference type="PANTHER" id="PTHR46889">
    <property type="entry name" value="TRANSPOSASE INSF FOR INSERTION SEQUENCE IS3B-RELATED"/>
    <property type="match status" value="1"/>
</dbReference>
<name>A0A558AHX6_9PSEU</name>
<dbReference type="OrthoDB" id="3254719at2"/>
<evidence type="ECO:0000313" key="2">
    <source>
        <dbReference type="EMBL" id="TVT23874.1"/>
    </source>
</evidence>
<keyword evidence="3" id="KW-1185">Reference proteome</keyword>
<dbReference type="Proteomes" id="UP000318578">
    <property type="component" value="Unassembled WGS sequence"/>
</dbReference>
<protein>
    <submittedName>
        <fullName evidence="2">DDE-type integrase/transposase/recombinase</fullName>
    </submittedName>
</protein>
<sequence length="194" mass="20607">MLALRATFPGGDDHGANVAESRDRRLPRRVIGWRTSTSMTAQLVLDAIGHAIWTRQREGRPIAGVIQHHDRGSRHTSVAYSERLAADDIRGSVGATGASYDNTLAESINGLHETELIKSQAPGAPSTTSRSPPPNGSIGSTNAGSTSTAATSHRPRWRTATTLGKRPRQPPKSQISLRTRRGGSAMDSSVAGPD</sequence>
<proteinExistence type="predicted"/>